<dbReference type="RefSeq" id="XP_007780415.1">
    <property type="nucleotide sequence ID" value="XM_007782225.1"/>
</dbReference>
<organism evidence="3 4">
    <name type="scientific">Coniosporium apollinis (strain CBS 100218)</name>
    <name type="common">Rock-inhabiting black yeast</name>
    <dbReference type="NCBI Taxonomy" id="1168221"/>
    <lineage>
        <taxon>Eukaryota</taxon>
        <taxon>Fungi</taxon>
        <taxon>Dikarya</taxon>
        <taxon>Ascomycota</taxon>
        <taxon>Pezizomycotina</taxon>
        <taxon>Dothideomycetes</taxon>
        <taxon>Dothideomycetes incertae sedis</taxon>
        <taxon>Coniosporium</taxon>
    </lineage>
</organism>
<dbReference type="STRING" id="1168221.R7YTE7"/>
<gene>
    <name evidence="3" type="ORF">W97_04333</name>
</gene>
<dbReference type="InterPro" id="IPR010770">
    <property type="entry name" value="Ecd"/>
</dbReference>
<evidence type="ECO:0000256" key="2">
    <source>
        <dbReference type="SAM" id="MobiDB-lite"/>
    </source>
</evidence>
<dbReference type="PANTHER" id="PTHR13060:SF0">
    <property type="entry name" value="PROTEIN ECDYSONELESS HOMOLOG"/>
    <property type="match status" value="1"/>
</dbReference>
<reference evidence="4" key="1">
    <citation type="submission" date="2012-06" db="EMBL/GenBank/DDBJ databases">
        <title>The genome sequence of Coniosporium apollinis CBS 100218.</title>
        <authorList>
            <consortium name="The Broad Institute Genome Sequencing Platform"/>
            <person name="Cuomo C."/>
            <person name="Gorbushina A."/>
            <person name="Noack S."/>
            <person name="Walker B."/>
            <person name="Young S.K."/>
            <person name="Zeng Q."/>
            <person name="Gargeya S."/>
            <person name="Fitzgerald M."/>
            <person name="Haas B."/>
            <person name="Abouelleil A."/>
            <person name="Alvarado L."/>
            <person name="Arachchi H.M."/>
            <person name="Berlin A.M."/>
            <person name="Chapman S.B."/>
            <person name="Goldberg J."/>
            <person name="Griggs A."/>
            <person name="Gujja S."/>
            <person name="Hansen M."/>
            <person name="Howarth C."/>
            <person name="Imamovic A."/>
            <person name="Larimer J."/>
            <person name="McCowan C."/>
            <person name="Montmayeur A."/>
            <person name="Murphy C."/>
            <person name="Neiman D."/>
            <person name="Pearson M."/>
            <person name="Priest M."/>
            <person name="Roberts A."/>
            <person name="Saif S."/>
            <person name="Shea T."/>
            <person name="Sisk P."/>
            <person name="Sykes S."/>
            <person name="Wortman J."/>
            <person name="Nusbaum C."/>
            <person name="Birren B."/>
        </authorList>
    </citation>
    <scope>NUCLEOTIDE SEQUENCE [LARGE SCALE GENOMIC DNA]</scope>
    <source>
        <strain evidence="4">CBS 100218</strain>
    </source>
</reference>
<evidence type="ECO:0000313" key="3">
    <source>
        <dbReference type="EMBL" id="EON65098.1"/>
    </source>
</evidence>
<dbReference type="AlphaFoldDB" id="R7YTE7"/>
<dbReference type="OMA" id="TKDYIWQ"/>
<name>R7YTE7_CONA1</name>
<feature type="region of interest" description="Disordered" evidence="2">
    <location>
        <begin position="393"/>
        <end position="417"/>
    </location>
</feature>
<feature type="region of interest" description="Disordered" evidence="2">
    <location>
        <begin position="438"/>
        <end position="478"/>
    </location>
</feature>
<keyword evidence="1" id="KW-0175">Coiled coil</keyword>
<protein>
    <recommendedName>
        <fullName evidence="5">Regulatory factor Sgt1</fullName>
    </recommendedName>
</protein>
<dbReference type="EMBL" id="JH767572">
    <property type="protein sequence ID" value="EON65098.1"/>
    <property type="molecule type" value="Genomic_DNA"/>
</dbReference>
<dbReference type="GO" id="GO:0005634">
    <property type="term" value="C:nucleus"/>
    <property type="evidence" value="ECO:0007669"/>
    <property type="project" value="TreeGrafter"/>
</dbReference>
<keyword evidence="4" id="KW-1185">Reference proteome</keyword>
<sequence length="629" mass="69812">MDQGHLPRDDLRWFGEGFSGFPKRLPEDCVEYMIFIIDTKSSEAQIRSRLQAVQRASSDLTKKLLKDYIWQRDAFNLDLVRGDGSWLLRGRTDYGDSVADEWLIVYLLRGLSKQFPDAWIRVYDTDGEFILIEAANVLPKWLNPEVAENRVWLHAGQLLVIPLQPTTDAASQKAPSASGPLTLKEALSLVANPSTTLIHSPLIEAEALHRLLNYPTAIVSNLHTSLLTIPRKLAYILHRIPGSISPAVEAFYLRDPISLRPLNTNDASMLCFPPADFVTTSVRFTKVGFAQLQSQEFPPPAAWKDRMPQSASAKEASRVETGMKLTCAFEMLVADPQNQSRKTVREIRVLLEDVESGEEKLPGDEEIKGWGGGEDDEAWLDINFEDFERELAGKAGGRHGSGNATADGQGERKEGFGDKAAQENLRRIVEQFGAFLNDDDAGVEGAEVDEMDYDDDDNEEEAEDSDVSSEGEDKDVSFDEVEFARMMREMMGMPPDDAPVVTHDVRQDVGRVVEVEDSDEEEEKLEDVMQRMEAELKEAGALNLDPTPREAALKGIDKGKGRSLIEERTHNVEESSDEGEVDIDFNLAKNLLESLKGQAGMAGPAGNLMGLMGVKMPRDEGGMRAKKDG</sequence>
<feature type="compositionally biased region" description="Basic and acidic residues" evidence="2">
    <location>
        <begin position="616"/>
        <end position="629"/>
    </location>
</feature>
<evidence type="ECO:0000313" key="4">
    <source>
        <dbReference type="Proteomes" id="UP000016924"/>
    </source>
</evidence>
<dbReference type="HOGENOM" id="CLU_006241_2_0_1"/>
<dbReference type="GeneID" id="19901644"/>
<evidence type="ECO:0008006" key="5">
    <source>
        <dbReference type="Google" id="ProtNLM"/>
    </source>
</evidence>
<dbReference type="OrthoDB" id="27237at2759"/>
<dbReference type="PANTHER" id="PTHR13060">
    <property type="entry name" value="SGT1 PROTEIN HSGT1 SUPPRESSOR OF GCR2"/>
    <property type="match status" value="1"/>
</dbReference>
<dbReference type="eggNOG" id="KOG2406">
    <property type="taxonomic scope" value="Eukaryota"/>
</dbReference>
<feature type="compositionally biased region" description="Acidic residues" evidence="2">
    <location>
        <begin position="438"/>
        <end position="473"/>
    </location>
</feature>
<proteinExistence type="predicted"/>
<evidence type="ECO:0000256" key="1">
    <source>
        <dbReference type="SAM" id="Coils"/>
    </source>
</evidence>
<feature type="coiled-coil region" evidence="1">
    <location>
        <begin position="515"/>
        <end position="542"/>
    </location>
</feature>
<dbReference type="Proteomes" id="UP000016924">
    <property type="component" value="Unassembled WGS sequence"/>
</dbReference>
<feature type="region of interest" description="Disordered" evidence="2">
    <location>
        <begin position="601"/>
        <end position="629"/>
    </location>
</feature>
<accession>R7YTE7</accession>
<dbReference type="Pfam" id="PF07093">
    <property type="entry name" value="SGT1"/>
    <property type="match status" value="1"/>
</dbReference>